<evidence type="ECO:0000256" key="2">
    <source>
        <dbReference type="ARBA" id="ARBA00001947"/>
    </source>
</evidence>
<keyword evidence="6" id="KW-0645">Protease</keyword>
<evidence type="ECO:0000256" key="13">
    <source>
        <dbReference type="SAM" id="MobiDB-lite"/>
    </source>
</evidence>
<feature type="domain" description="Aminopeptidase N-like N-terminal" evidence="15">
    <location>
        <begin position="204"/>
        <end position="266"/>
    </location>
</feature>
<evidence type="ECO:0000256" key="11">
    <source>
        <dbReference type="ARBA" id="ARBA00029811"/>
    </source>
</evidence>
<evidence type="ECO:0000256" key="3">
    <source>
        <dbReference type="ARBA" id="ARBA00010136"/>
    </source>
</evidence>
<dbReference type="InterPro" id="IPR050344">
    <property type="entry name" value="Peptidase_M1_aminopeptidases"/>
</dbReference>
<dbReference type="InterPro" id="IPR045357">
    <property type="entry name" value="Aminopeptidase_N-like_N"/>
</dbReference>
<accession>A0A495XY97</accession>
<reference evidence="16 17" key="1">
    <citation type="submission" date="2018-10" db="EMBL/GenBank/DDBJ databases">
        <title>Sequencing the genomes of 1000 actinobacteria strains.</title>
        <authorList>
            <person name="Klenk H.-P."/>
        </authorList>
    </citation>
    <scope>NUCLEOTIDE SEQUENCE [LARGE SCALE GENOMIC DNA]</scope>
    <source>
        <strain evidence="16 17">DSM 44267</strain>
    </source>
</reference>
<keyword evidence="8" id="KW-0378">Hydrolase</keyword>
<dbReference type="SUPFAM" id="SSF63737">
    <property type="entry name" value="Leukotriene A4 hydrolase N-terminal domain"/>
    <property type="match status" value="1"/>
</dbReference>
<dbReference type="PANTHER" id="PTHR11533">
    <property type="entry name" value="PROTEASE M1 ZINC METALLOPROTEASE"/>
    <property type="match status" value="1"/>
</dbReference>
<dbReference type="InterPro" id="IPR001930">
    <property type="entry name" value="Peptidase_M1"/>
</dbReference>
<dbReference type="InterPro" id="IPR014782">
    <property type="entry name" value="Peptidase_M1_dom"/>
</dbReference>
<evidence type="ECO:0000259" key="15">
    <source>
        <dbReference type="Pfam" id="PF17900"/>
    </source>
</evidence>
<keyword evidence="7" id="KW-0479">Metal-binding</keyword>
<evidence type="ECO:0000256" key="4">
    <source>
        <dbReference type="ARBA" id="ARBA00012564"/>
    </source>
</evidence>
<dbReference type="EMBL" id="RBXT01000001">
    <property type="protein sequence ID" value="RKT79267.1"/>
    <property type="molecule type" value="Genomic_DNA"/>
</dbReference>
<dbReference type="AlphaFoldDB" id="A0A495XY97"/>
<dbReference type="GO" id="GO:0016285">
    <property type="term" value="F:alanyl aminopeptidase activity"/>
    <property type="evidence" value="ECO:0007669"/>
    <property type="project" value="UniProtKB-EC"/>
</dbReference>
<proteinExistence type="inferred from homology"/>
<dbReference type="PANTHER" id="PTHR11533:SF297">
    <property type="entry name" value="AMINOPEPTIDASE N"/>
    <property type="match status" value="1"/>
</dbReference>
<sequence length="507" mass="53909">MLQGAAGRLSADGSSVRAMRTPLRRVVAAAAGAVTAAGLSFTAAPPAGATTATPTTAGAAITTAGTAPAATSHPPTGRAASGRDSLFPGQGTDAYDVRHYDVALDYAKAGTISATTTVRATAARPLPRIDLDLEGLTVRSVSVDGRDATWSRTGTKLHVVPRATVHGDFTVVVRYGGRPVTHIDPDGAKDGWVPTADGATVLSEPVGAQTWFPDNNTPADKASFRVAVTVPAGTEVAGNGVLSGESTRAGRTTWTWVQREPMATYLAMISIGQYDVYRSSLRLADGRTIPVTSFIDPDLGSQAAARAQIAPAVRFLERHFGPYPFSSVGIVASRIKVGYALETQTRPFFDGPVDTSTLVHELAHQWYGDSVTPADWGDIWLNEGFATYAEWWWQEAHGGQTRAEAFAKAYATAADDELWGPAPADLHDPALLFSDAVYTRGAMTLEALRHRIGSAAFDEVLQRWAATEEYRSTDTDAFVALAERVSGQRLDGFFDTWLYTPGKPARP</sequence>
<evidence type="ECO:0000256" key="1">
    <source>
        <dbReference type="ARBA" id="ARBA00000098"/>
    </source>
</evidence>
<dbReference type="SUPFAM" id="SSF55486">
    <property type="entry name" value="Metalloproteases ('zincins'), catalytic domain"/>
    <property type="match status" value="1"/>
</dbReference>
<keyword evidence="9" id="KW-0862">Zinc</keyword>
<dbReference type="PRINTS" id="PR00756">
    <property type="entry name" value="ALADIPTASE"/>
</dbReference>
<keyword evidence="17" id="KW-1185">Reference proteome</keyword>
<feature type="compositionally biased region" description="Low complexity" evidence="13">
    <location>
        <begin position="65"/>
        <end position="77"/>
    </location>
</feature>
<gene>
    <name evidence="16" type="ORF">DFJ68_2734</name>
</gene>
<dbReference type="Gene3D" id="2.60.40.1730">
    <property type="entry name" value="tricorn interacting facor f3 domain"/>
    <property type="match status" value="1"/>
</dbReference>
<evidence type="ECO:0000256" key="5">
    <source>
        <dbReference type="ARBA" id="ARBA00015611"/>
    </source>
</evidence>
<evidence type="ECO:0000256" key="12">
    <source>
        <dbReference type="ARBA" id="ARBA00031533"/>
    </source>
</evidence>
<evidence type="ECO:0000256" key="6">
    <source>
        <dbReference type="ARBA" id="ARBA00022670"/>
    </source>
</evidence>
<evidence type="ECO:0000313" key="17">
    <source>
        <dbReference type="Proteomes" id="UP000278440"/>
    </source>
</evidence>
<evidence type="ECO:0000259" key="14">
    <source>
        <dbReference type="Pfam" id="PF01433"/>
    </source>
</evidence>
<comment type="catalytic activity">
    <reaction evidence="1">
        <text>Release of an N-terminal amino acid, Xaa-|-Yaa- from a peptide, amide or arylamide. Xaa is preferably Ala, but may be most amino acids including Pro (slow action). When a terminal hydrophobic residue is followed by a prolyl residue, the two may be released as an intact Xaa-Pro dipeptide.</text>
        <dbReference type="EC" id="3.4.11.2"/>
    </reaction>
</comment>
<dbReference type="GO" id="GO:0008270">
    <property type="term" value="F:zinc ion binding"/>
    <property type="evidence" value="ECO:0007669"/>
    <property type="project" value="InterPro"/>
</dbReference>
<comment type="similarity">
    <text evidence="3">Belongs to the peptidase M1 family.</text>
</comment>
<dbReference type="GO" id="GO:0006508">
    <property type="term" value="P:proteolysis"/>
    <property type="evidence" value="ECO:0007669"/>
    <property type="project" value="UniProtKB-KW"/>
</dbReference>
<evidence type="ECO:0000313" key="16">
    <source>
        <dbReference type="EMBL" id="RKT79267.1"/>
    </source>
</evidence>
<feature type="domain" description="Peptidase M1 membrane alanine aminopeptidase" evidence="14">
    <location>
        <begin position="356"/>
        <end position="497"/>
    </location>
</feature>
<dbReference type="Pfam" id="PF01433">
    <property type="entry name" value="Peptidase_M1"/>
    <property type="match status" value="1"/>
</dbReference>
<dbReference type="Proteomes" id="UP000278440">
    <property type="component" value="Unassembled WGS sequence"/>
</dbReference>
<keyword evidence="10" id="KW-0482">Metalloprotease</keyword>
<feature type="region of interest" description="Disordered" evidence="13">
    <location>
        <begin position="65"/>
        <end position="85"/>
    </location>
</feature>
<dbReference type="InterPro" id="IPR027268">
    <property type="entry name" value="Peptidase_M4/M1_CTD_sf"/>
</dbReference>
<comment type="caution">
    <text evidence="16">The sequence shown here is derived from an EMBL/GenBank/DDBJ whole genome shotgun (WGS) entry which is preliminary data.</text>
</comment>
<dbReference type="GO" id="GO:0008237">
    <property type="term" value="F:metallopeptidase activity"/>
    <property type="evidence" value="ECO:0007669"/>
    <property type="project" value="UniProtKB-KW"/>
</dbReference>
<evidence type="ECO:0000256" key="9">
    <source>
        <dbReference type="ARBA" id="ARBA00022833"/>
    </source>
</evidence>
<evidence type="ECO:0000256" key="8">
    <source>
        <dbReference type="ARBA" id="ARBA00022801"/>
    </source>
</evidence>
<dbReference type="Pfam" id="PF17900">
    <property type="entry name" value="Peptidase_M1_N"/>
    <property type="match status" value="1"/>
</dbReference>
<organism evidence="16 17">
    <name type="scientific">Terracoccus luteus</name>
    <dbReference type="NCBI Taxonomy" id="53356"/>
    <lineage>
        <taxon>Bacteria</taxon>
        <taxon>Bacillati</taxon>
        <taxon>Actinomycetota</taxon>
        <taxon>Actinomycetes</taxon>
        <taxon>Micrococcales</taxon>
        <taxon>Intrasporangiaceae</taxon>
        <taxon>Terracoccus</taxon>
    </lineage>
</organism>
<name>A0A495XY97_9MICO</name>
<protein>
    <recommendedName>
        <fullName evidence="5">Aminopeptidase N</fullName>
        <ecNumber evidence="4">3.4.11.2</ecNumber>
    </recommendedName>
    <alternativeName>
        <fullName evidence="11">Alanine aminopeptidase</fullName>
    </alternativeName>
    <alternativeName>
        <fullName evidence="12">Lysyl aminopeptidase</fullName>
    </alternativeName>
</protein>
<evidence type="ECO:0000256" key="7">
    <source>
        <dbReference type="ARBA" id="ARBA00022723"/>
    </source>
</evidence>
<dbReference type="CDD" id="cd09603">
    <property type="entry name" value="M1_APN_like"/>
    <property type="match status" value="1"/>
</dbReference>
<dbReference type="EC" id="3.4.11.2" evidence="4"/>
<evidence type="ECO:0000256" key="10">
    <source>
        <dbReference type="ARBA" id="ARBA00023049"/>
    </source>
</evidence>
<comment type="cofactor">
    <cofactor evidence="2">
        <name>Zn(2+)</name>
        <dbReference type="ChEBI" id="CHEBI:29105"/>
    </cofactor>
</comment>
<dbReference type="InterPro" id="IPR042097">
    <property type="entry name" value="Aminopeptidase_N-like_N_sf"/>
</dbReference>
<dbReference type="Gene3D" id="1.10.390.10">
    <property type="entry name" value="Neutral Protease Domain 2"/>
    <property type="match status" value="1"/>
</dbReference>